<reference evidence="2 3" key="1">
    <citation type="submission" date="2016-11" db="EMBL/GenBank/DDBJ databases">
        <authorList>
            <person name="Jaros S."/>
            <person name="Januszkiewicz K."/>
            <person name="Wedrychowicz H."/>
        </authorList>
    </citation>
    <scope>NUCLEOTIDE SEQUENCE [LARGE SCALE GENOMIC DNA]</scope>
    <source>
        <strain evidence="2 3">DSM 25660</strain>
    </source>
</reference>
<dbReference type="SUPFAM" id="SSF46785">
    <property type="entry name" value="Winged helix' DNA-binding domain"/>
    <property type="match status" value="1"/>
</dbReference>
<evidence type="ECO:0000259" key="1">
    <source>
        <dbReference type="PROSITE" id="PS50995"/>
    </source>
</evidence>
<sequence>MKAPELLHHLLDDFFEFTQGDSGITTFTPQAFAAFLQIKYRESQPIGPLMQSDFEQPDLVMENENEDKRDLLILLTYLFKYARLYIKKALVHSKIQTVDEFAFLINLIMTPDLTKSALFAKTITEKTSGTEIIKRLRERGLVEEYKNEINKKNVYLRLTPLGKSELLQVMPNMQLVTEIVSGTLSEFELKFMHQVLTKLEKMHNSIYLDDRDDNLEQIHQKVIS</sequence>
<proteinExistence type="predicted"/>
<accession>A0A1M4ZX94</accession>
<dbReference type="AlphaFoldDB" id="A0A1M4ZX94"/>
<dbReference type="InterPro" id="IPR036388">
    <property type="entry name" value="WH-like_DNA-bd_sf"/>
</dbReference>
<dbReference type="Proteomes" id="UP000184147">
    <property type="component" value="Unassembled WGS sequence"/>
</dbReference>
<gene>
    <name evidence="2" type="ORF">SAMN05444377_10560</name>
</gene>
<dbReference type="STRING" id="1124188.SAMN05444377_10560"/>
<dbReference type="GO" id="GO:0003700">
    <property type="term" value="F:DNA-binding transcription factor activity"/>
    <property type="evidence" value="ECO:0007669"/>
    <property type="project" value="InterPro"/>
</dbReference>
<dbReference type="GO" id="GO:0003677">
    <property type="term" value="F:DNA binding"/>
    <property type="evidence" value="ECO:0007669"/>
    <property type="project" value="UniProtKB-KW"/>
</dbReference>
<keyword evidence="2" id="KW-0238">DNA-binding</keyword>
<protein>
    <submittedName>
        <fullName evidence="2">DNA-binding transcriptional regulator, MarR family</fullName>
    </submittedName>
</protein>
<evidence type="ECO:0000313" key="3">
    <source>
        <dbReference type="Proteomes" id="UP000184147"/>
    </source>
</evidence>
<dbReference type="Gene3D" id="1.10.10.10">
    <property type="entry name" value="Winged helix-like DNA-binding domain superfamily/Winged helix DNA-binding domain"/>
    <property type="match status" value="1"/>
</dbReference>
<dbReference type="EMBL" id="FQVQ01000005">
    <property type="protein sequence ID" value="SHF22608.1"/>
    <property type="molecule type" value="Genomic_DNA"/>
</dbReference>
<organism evidence="2 3">
    <name type="scientific">Flavobacterium fontis</name>
    <dbReference type="NCBI Taxonomy" id="1124188"/>
    <lineage>
        <taxon>Bacteria</taxon>
        <taxon>Pseudomonadati</taxon>
        <taxon>Bacteroidota</taxon>
        <taxon>Flavobacteriia</taxon>
        <taxon>Flavobacteriales</taxon>
        <taxon>Flavobacteriaceae</taxon>
        <taxon>Flavobacterium</taxon>
    </lineage>
</organism>
<dbReference type="InterPro" id="IPR000835">
    <property type="entry name" value="HTH_MarR-typ"/>
</dbReference>
<dbReference type="OrthoDB" id="961069at2"/>
<name>A0A1M4ZX94_9FLAO</name>
<dbReference type="RefSeq" id="WP_073362549.1">
    <property type="nucleotide sequence ID" value="NZ_FQVQ01000005.1"/>
</dbReference>
<dbReference type="PROSITE" id="PS50995">
    <property type="entry name" value="HTH_MARR_2"/>
    <property type="match status" value="1"/>
</dbReference>
<dbReference type="Pfam" id="PF13463">
    <property type="entry name" value="HTH_27"/>
    <property type="match status" value="1"/>
</dbReference>
<evidence type="ECO:0000313" key="2">
    <source>
        <dbReference type="EMBL" id="SHF22608.1"/>
    </source>
</evidence>
<feature type="domain" description="HTH marR-type" evidence="1">
    <location>
        <begin position="68"/>
        <end position="201"/>
    </location>
</feature>
<keyword evidence="3" id="KW-1185">Reference proteome</keyword>
<dbReference type="InterPro" id="IPR036390">
    <property type="entry name" value="WH_DNA-bd_sf"/>
</dbReference>